<dbReference type="RefSeq" id="WP_058861087.1">
    <property type="nucleotide sequence ID" value="NZ_LPXO01000002.1"/>
</dbReference>
<dbReference type="AlphaFoldDB" id="A0A0W7WN62"/>
<evidence type="ECO:0000313" key="2">
    <source>
        <dbReference type="EMBL" id="KUF11969.1"/>
    </source>
</evidence>
<protein>
    <recommendedName>
        <fullName evidence="1">AB hydrolase-1 domain-containing protein</fullName>
    </recommendedName>
</protein>
<dbReference type="OrthoDB" id="9814966at2"/>
<dbReference type="Gene3D" id="3.40.50.1820">
    <property type="entry name" value="alpha/beta hydrolase"/>
    <property type="match status" value="1"/>
</dbReference>
<sequence>MPPRPERLILIHGAWAGAWVWEALVPELAALGWPAEALDLPGDGAHPIPAGRVTAQDYRDTLARAIADGPGPVALVGHSGGGMLVTAGHALCPDRVSHAAWIAGMLLRDGQSFDDIQQAVAGPGQRFGITSHVVVAPDGASSTVPVDKAAALFFNDAEPETARAAAARLTPQPAAGHRMRVTRAAGFDALPKYYLLATQDRSVLPQAQRLMCDGVPKLTVEEIAAGHVPQLTRAAELAARLDRWLRGGGPDQPQGPGTSP</sequence>
<dbReference type="Pfam" id="PF12697">
    <property type="entry name" value="Abhydrolase_6"/>
    <property type="match status" value="1"/>
</dbReference>
<feature type="domain" description="AB hydrolase-1" evidence="1">
    <location>
        <begin position="8"/>
        <end position="239"/>
    </location>
</feature>
<accession>A0A0W7WN62</accession>
<name>A0A0W7WN62_9RHOB</name>
<dbReference type="PANTHER" id="PTHR37017:SF11">
    <property type="entry name" value="ESTERASE_LIPASE_THIOESTERASE DOMAIN-CONTAINING PROTEIN"/>
    <property type="match status" value="1"/>
</dbReference>
<dbReference type="Proteomes" id="UP000054396">
    <property type="component" value="Unassembled WGS sequence"/>
</dbReference>
<dbReference type="InterPro" id="IPR000073">
    <property type="entry name" value="AB_hydrolase_1"/>
</dbReference>
<dbReference type="STRING" id="1685382.AVJ23_05170"/>
<comment type="caution">
    <text evidence="2">The sequence shown here is derived from an EMBL/GenBank/DDBJ whole genome shotgun (WGS) entry which is preliminary data.</text>
</comment>
<evidence type="ECO:0000313" key="3">
    <source>
        <dbReference type="Proteomes" id="UP000054396"/>
    </source>
</evidence>
<evidence type="ECO:0000259" key="1">
    <source>
        <dbReference type="Pfam" id="PF12697"/>
    </source>
</evidence>
<dbReference type="PANTHER" id="PTHR37017">
    <property type="entry name" value="AB HYDROLASE-1 DOMAIN-CONTAINING PROTEIN-RELATED"/>
    <property type="match status" value="1"/>
</dbReference>
<reference evidence="2 3" key="1">
    <citation type="submission" date="2015-12" db="EMBL/GenBank/DDBJ databases">
        <authorList>
            <person name="Shamseldin A."/>
            <person name="Moawad H."/>
            <person name="Abd El-Rahim W.M."/>
            <person name="Sadowsky M.J."/>
        </authorList>
    </citation>
    <scope>NUCLEOTIDE SEQUENCE [LARGE SCALE GENOMIC DNA]</scope>
    <source>
        <strain evidence="2 3">SJ5A-1</strain>
    </source>
</reference>
<dbReference type="InterPro" id="IPR052897">
    <property type="entry name" value="Sec-Metab_Biosynth_Hydrolase"/>
</dbReference>
<gene>
    <name evidence="2" type="ORF">AVJ23_05170</name>
</gene>
<organism evidence="2 3">
    <name type="scientific">Pseudoponticoccus marisrubri</name>
    <dbReference type="NCBI Taxonomy" id="1685382"/>
    <lineage>
        <taxon>Bacteria</taxon>
        <taxon>Pseudomonadati</taxon>
        <taxon>Pseudomonadota</taxon>
        <taxon>Alphaproteobacteria</taxon>
        <taxon>Rhodobacterales</taxon>
        <taxon>Roseobacteraceae</taxon>
        <taxon>Pseudoponticoccus</taxon>
    </lineage>
</organism>
<dbReference type="EMBL" id="LPXO01000002">
    <property type="protein sequence ID" value="KUF11969.1"/>
    <property type="molecule type" value="Genomic_DNA"/>
</dbReference>
<dbReference type="SUPFAM" id="SSF53474">
    <property type="entry name" value="alpha/beta-Hydrolases"/>
    <property type="match status" value="1"/>
</dbReference>
<proteinExistence type="predicted"/>
<dbReference type="InterPro" id="IPR029058">
    <property type="entry name" value="AB_hydrolase_fold"/>
</dbReference>
<keyword evidence="3" id="KW-1185">Reference proteome</keyword>